<dbReference type="AlphaFoldDB" id="A0A3G1B0H5"/>
<proteinExistence type="predicted"/>
<protein>
    <recommendedName>
        <fullName evidence="1">ChsH2 rubredoxin-like zinc ribbon domain-containing protein</fullName>
    </recommendedName>
</protein>
<gene>
    <name evidence="2" type="ORF">SU86_001940</name>
</gene>
<dbReference type="SUPFAM" id="SSF50249">
    <property type="entry name" value="Nucleic acid-binding proteins"/>
    <property type="match status" value="1"/>
</dbReference>
<dbReference type="InterPro" id="IPR022002">
    <property type="entry name" value="ChsH2_Znr"/>
</dbReference>
<organism evidence="2 3">
    <name type="scientific">Candidatus Nitrosotenuis cloacae</name>
    <dbReference type="NCBI Taxonomy" id="1603555"/>
    <lineage>
        <taxon>Archaea</taxon>
        <taxon>Nitrososphaerota</taxon>
        <taxon>Candidatus Nitrosotenuis</taxon>
    </lineage>
</organism>
<dbReference type="EMBL" id="CP011097">
    <property type="protein sequence ID" value="AJZ75345.1"/>
    <property type="molecule type" value="Genomic_DNA"/>
</dbReference>
<dbReference type="STRING" id="1603555.SU86_001940"/>
<dbReference type="Proteomes" id="UP000266745">
    <property type="component" value="Chromosome"/>
</dbReference>
<dbReference type="Gene3D" id="6.10.30.10">
    <property type="match status" value="1"/>
</dbReference>
<dbReference type="InterPro" id="IPR012340">
    <property type="entry name" value="NA-bd_OB-fold"/>
</dbReference>
<name>A0A3G1B0H5_9ARCH</name>
<dbReference type="Pfam" id="PF12172">
    <property type="entry name" value="zf-ChsH2"/>
    <property type="match status" value="1"/>
</dbReference>
<dbReference type="RefSeq" id="WP_048187877.1">
    <property type="nucleotide sequence ID" value="NZ_CP011097.1"/>
</dbReference>
<dbReference type="GeneID" id="24875144"/>
<evidence type="ECO:0000313" key="2">
    <source>
        <dbReference type="EMBL" id="AJZ75345.1"/>
    </source>
</evidence>
<accession>A0A3G1B0H5</accession>
<keyword evidence="3" id="KW-1185">Reference proteome</keyword>
<dbReference type="KEGG" id="tah:SU86_001940"/>
<evidence type="ECO:0000259" key="1">
    <source>
        <dbReference type="Pfam" id="PF12172"/>
    </source>
</evidence>
<feature type="domain" description="ChsH2 rubredoxin-like zinc ribbon" evidence="1">
    <location>
        <begin position="7"/>
        <end position="36"/>
    </location>
</feature>
<reference evidence="2 3" key="1">
    <citation type="journal article" date="2016" name="Sci. Rep.">
        <title>A novel ammonia-oxidizing archaeon from wastewater treatment plant: Its enrichment, physiological and genomic characteristics.</title>
        <authorList>
            <person name="Li Y."/>
            <person name="Ding K."/>
            <person name="Wen X."/>
            <person name="Zhang B."/>
            <person name="Shen B."/>
            <person name="Yang Y."/>
        </authorList>
    </citation>
    <scope>NUCLEOTIDE SEQUENCE [LARGE SCALE GENOMIC DNA]</scope>
    <source>
        <strain evidence="2 3">SAT1</strain>
    </source>
</reference>
<sequence>MSFESELKKGRFAVGQCTKCNRVSWPPSESCNNCFGEMVQRPVKEPGTIIECSAIDGKAFAMAEFEGVIRILGSIPEKNLEPGHKVKITRCGFDQTPKFTFALI</sequence>
<evidence type="ECO:0000313" key="3">
    <source>
        <dbReference type="Proteomes" id="UP000266745"/>
    </source>
</evidence>
<dbReference type="OrthoDB" id="9573at2157"/>